<proteinExistence type="predicted"/>
<reference evidence="1" key="1">
    <citation type="submission" date="2020-07" db="EMBL/GenBank/DDBJ databases">
        <title>Multicomponent nature underlies the extraordinary mechanical properties of spider dragline silk.</title>
        <authorList>
            <person name="Kono N."/>
            <person name="Nakamura H."/>
            <person name="Mori M."/>
            <person name="Yoshida Y."/>
            <person name="Ohtoshi R."/>
            <person name="Malay A.D."/>
            <person name="Moran D.A.P."/>
            <person name="Tomita M."/>
            <person name="Numata K."/>
            <person name="Arakawa K."/>
        </authorList>
    </citation>
    <scope>NUCLEOTIDE SEQUENCE</scope>
</reference>
<accession>A0A8X6FYX3</accession>
<sequence>MEHFAFPFLKFIGHVRGAASLPKKPMHNSRVNRKSFRDVRVNVSGSPWGSPLDDIRRMFGKGVVEKRKCLLHFFADDNANDRWNAGNKSEIRLICDVRRWFSVNKQTI</sequence>
<comment type="caution">
    <text evidence="1">The sequence shown here is derived from an EMBL/GenBank/DDBJ whole genome shotgun (WGS) entry which is preliminary data.</text>
</comment>
<evidence type="ECO:0000313" key="2">
    <source>
        <dbReference type="Proteomes" id="UP000887116"/>
    </source>
</evidence>
<name>A0A8X6FYX3_TRICU</name>
<protein>
    <submittedName>
        <fullName evidence="1">Uncharacterized protein</fullName>
    </submittedName>
</protein>
<keyword evidence="2" id="KW-1185">Reference proteome</keyword>
<gene>
    <name evidence="1" type="ORF">TNCT_612771</name>
</gene>
<organism evidence="1 2">
    <name type="scientific">Trichonephila clavata</name>
    <name type="common">Joro spider</name>
    <name type="synonym">Nephila clavata</name>
    <dbReference type="NCBI Taxonomy" id="2740835"/>
    <lineage>
        <taxon>Eukaryota</taxon>
        <taxon>Metazoa</taxon>
        <taxon>Ecdysozoa</taxon>
        <taxon>Arthropoda</taxon>
        <taxon>Chelicerata</taxon>
        <taxon>Arachnida</taxon>
        <taxon>Araneae</taxon>
        <taxon>Araneomorphae</taxon>
        <taxon>Entelegynae</taxon>
        <taxon>Araneoidea</taxon>
        <taxon>Nephilidae</taxon>
        <taxon>Trichonephila</taxon>
    </lineage>
</organism>
<dbReference type="EMBL" id="BMAO01013706">
    <property type="protein sequence ID" value="GFQ90494.1"/>
    <property type="molecule type" value="Genomic_DNA"/>
</dbReference>
<dbReference type="AlphaFoldDB" id="A0A8X6FYX3"/>
<evidence type="ECO:0000313" key="1">
    <source>
        <dbReference type="EMBL" id="GFQ90494.1"/>
    </source>
</evidence>
<dbReference type="Proteomes" id="UP000887116">
    <property type="component" value="Unassembled WGS sequence"/>
</dbReference>
<dbReference type="OrthoDB" id="6439786at2759"/>